<evidence type="ECO:0000256" key="7">
    <source>
        <dbReference type="SAM" id="Phobius"/>
    </source>
</evidence>
<dbReference type="InterPro" id="IPR004776">
    <property type="entry name" value="Mem_transp_PIN-like"/>
</dbReference>
<accession>A0ABR7NM92</accession>
<name>A0ABR7NM92_9FIRM</name>
<evidence type="ECO:0000313" key="9">
    <source>
        <dbReference type="Proteomes" id="UP000658131"/>
    </source>
</evidence>
<evidence type="ECO:0000256" key="5">
    <source>
        <dbReference type="ARBA" id="ARBA00022989"/>
    </source>
</evidence>
<feature type="transmembrane region" description="Helical" evidence="7">
    <location>
        <begin position="250"/>
        <end position="275"/>
    </location>
</feature>
<keyword evidence="6 7" id="KW-0472">Membrane</keyword>
<keyword evidence="4 7" id="KW-0812">Transmembrane</keyword>
<evidence type="ECO:0000256" key="2">
    <source>
        <dbReference type="ARBA" id="ARBA00022448"/>
    </source>
</evidence>
<keyword evidence="3" id="KW-1003">Cell membrane</keyword>
<dbReference type="EMBL" id="JACRTB010000015">
    <property type="protein sequence ID" value="MBC8576763.1"/>
    <property type="molecule type" value="Genomic_DNA"/>
</dbReference>
<dbReference type="Pfam" id="PF03547">
    <property type="entry name" value="Mem_trans"/>
    <property type="match status" value="2"/>
</dbReference>
<evidence type="ECO:0000313" key="8">
    <source>
        <dbReference type="EMBL" id="MBC8576763.1"/>
    </source>
</evidence>
<reference evidence="8 9" key="1">
    <citation type="submission" date="2020-08" db="EMBL/GenBank/DDBJ databases">
        <title>Genome public.</title>
        <authorList>
            <person name="Liu C."/>
            <person name="Sun Q."/>
        </authorList>
    </citation>
    <scope>NUCLEOTIDE SEQUENCE [LARGE SCALE GENOMIC DNA]</scope>
    <source>
        <strain evidence="8 9">BX1</strain>
    </source>
</reference>
<feature type="transmembrane region" description="Helical" evidence="7">
    <location>
        <begin position="287"/>
        <end position="308"/>
    </location>
</feature>
<gene>
    <name evidence="8" type="ORF">H8717_10165</name>
</gene>
<proteinExistence type="predicted"/>
<feature type="transmembrane region" description="Helical" evidence="7">
    <location>
        <begin position="219"/>
        <end position="238"/>
    </location>
</feature>
<keyword evidence="5 7" id="KW-1133">Transmembrane helix</keyword>
<feature type="transmembrane region" description="Helical" evidence="7">
    <location>
        <begin position="127"/>
        <end position="150"/>
    </location>
</feature>
<feature type="transmembrane region" description="Helical" evidence="7">
    <location>
        <begin position="37"/>
        <end position="56"/>
    </location>
</feature>
<organism evidence="8 9">
    <name type="scientific">Yanshouia hominis</name>
    <dbReference type="NCBI Taxonomy" id="2763673"/>
    <lineage>
        <taxon>Bacteria</taxon>
        <taxon>Bacillati</taxon>
        <taxon>Bacillota</taxon>
        <taxon>Clostridia</taxon>
        <taxon>Eubacteriales</taxon>
        <taxon>Oscillospiraceae</taxon>
        <taxon>Yanshouia</taxon>
    </lineage>
</organism>
<dbReference type="RefSeq" id="WP_262400265.1">
    <property type="nucleotide sequence ID" value="NZ_JACRTB010000015.1"/>
</dbReference>
<feature type="transmembrane region" description="Helical" evidence="7">
    <location>
        <begin position="6"/>
        <end position="25"/>
    </location>
</feature>
<feature type="transmembrane region" description="Helical" evidence="7">
    <location>
        <begin position="101"/>
        <end position="121"/>
    </location>
</feature>
<evidence type="ECO:0000256" key="4">
    <source>
        <dbReference type="ARBA" id="ARBA00022692"/>
    </source>
</evidence>
<comment type="caution">
    <text evidence="8">The sequence shown here is derived from an EMBL/GenBank/DDBJ whole genome shotgun (WGS) entry which is preliminary data.</text>
</comment>
<sequence>MQSAIIVSQQVLVMFLMIGCGLFFNKRRLISESAAREFCSLLLNLALPCVIIQSFLRPMRPEYLSGFAMAIGIAFAMHLFAVAAAQLLIRPRADEGYRVERFSAVYSNCAFMAFPLLRATVGEDGVFYATAFVVFFILFQWVHGILVLGGSVNPRKLLYNPCILSVAIGLLIFFTQCPIPAPLAAAVGMLSAVNSPLSMVITGVFLAGLPLSGLRNIRLVTTAAIRLLVMPLAAIAVIRALGMPNWIETGPVVCTSLVIGFACPTAVAAILLSAHLKKEVLYASEQIAMSTLFSLVTLPLVAGIAIAVF</sequence>
<feature type="transmembrane region" description="Helical" evidence="7">
    <location>
        <begin position="181"/>
        <end position="207"/>
    </location>
</feature>
<comment type="subcellular location">
    <subcellularLocation>
        <location evidence="1">Membrane</location>
        <topology evidence="1">Multi-pass membrane protein</topology>
    </subcellularLocation>
</comment>
<keyword evidence="9" id="KW-1185">Reference proteome</keyword>
<dbReference type="PANTHER" id="PTHR36838:SF1">
    <property type="entry name" value="SLR1864 PROTEIN"/>
    <property type="match status" value="1"/>
</dbReference>
<feature type="transmembrane region" description="Helical" evidence="7">
    <location>
        <begin position="68"/>
        <end position="89"/>
    </location>
</feature>
<feature type="transmembrane region" description="Helical" evidence="7">
    <location>
        <begin position="157"/>
        <end position="175"/>
    </location>
</feature>
<dbReference type="Proteomes" id="UP000658131">
    <property type="component" value="Unassembled WGS sequence"/>
</dbReference>
<evidence type="ECO:0000256" key="6">
    <source>
        <dbReference type="ARBA" id="ARBA00023136"/>
    </source>
</evidence>
<keyword evidence="2" id="KW-0813">Transport</keyword>
<dbReference type="PANTHER" id="PTHR36838">
    <property type="entry name" value="AUXIN EFFLUX CARRIER FAMILY PROTEIN"/>
    <property type="match status" value="1"/>
</dbReference>
<evidence type="ECO:0000256" key="1">
    <source>
        <dbReference type="ARBA" id="ARBA00004141"/>
    </source>
</evidence>
<evidence type="ECO:0000256" key="3">
    <source>
        <dbReference type="ARBA" id="ARBA00022475"/>
    </source>
</evidence>
<protein>
    <submittedName>
        <fullName evidence="8">AEC family transporter</fullName>
    </submittedName>
</protein>